<keyword evidence="2" id="KW-1185">Reference proteome</keyword>
<name>A0A936YX88_9BURK</name>
<dbReference type="InterPro" id="IPR006944">
    <property type="entry name" value="Phage/GTA_portal"/>
</dbReference>
<comment type="caution">
    <text evidence="1">The sequence shown here is derived from an EMBL/GenBank/DDBJ whole genome shotgun (WGS) entry which is preliminary data.</text>
</comment>
<dbReference type="Proteomes" id="UP000599109">
    <property type="component" value="Unassembled WGS sequence"/>
</dbReference>
<sequence>MALLQTFLGWFRGGGALAETVGEQRPIPAGALVEDTQQIGADGALQIATIWSCVERRANVVASLPFFAYEQANGQKTLARSSRLYSLLHESPNARMTPFEFWRAMMMNHDLRGNAYARIDRDERTGEALSLWPMPADQVTQHVLEDGSCVYVYRISNDVAVLSAENVLHLKGLGNGTTGLSKLEFMRPTTDEAAKAQTTASRLFGAHGKPTGVLMVDSVLNKTQRDAIRQNFGEMAAGNTGRLYVLEAKMEYKQLAMSPEDQQLLESRQFGVEELCRWMDVPPVLAYHSNVTTWGSGIESILDGWYKLAIRPILVSIEQAVRKQVMTPAQRARQSAEFNFDALLRGNAKDRFELYAKAVQNGLKSRNECRQLENDPPIAGGDDLTAQTNLVPLSMLGKVQPKGAANASSQDDLAQ</sequence>
<dbReference type="EMBL" id="JAEQNE010000001">
    <property type="protein sequence ID" value="MBL0390538.1"/>
    <property type="molecule type" value="Genomic_DNA"/>
</dbReference>
<dbReference type="Pfam" id="PF04860">
    <property type="entry name" value="Phage_portal"/>
    <property type="match status" value="1"/>
</dbReference>
<proteinExistence type="predicted"/>
<dbReference type="NCBIfam" id="TIGR01537">
    <property type="entry name" value="portal_HK97"/>
    <property type="match status" value="1"/>
</dbReference>
<dbReference type="RefSeq" id="WP_201673133.1">
    <property type="nucleotide sequence ID" value="NZ_JAEQNE010000001.1"/>
</dbReference>
<accession>A0A936YX88</accession>
<reference evidence="1 2" key="1">
    <citation type="journal article" date="2017" name="Int. J. Syst. Evol. Microbiol.">
        <title>Ramlibacter monticola sp. nov., isolated from forest soil.</title>
        <authorList>
            <person name="Chaudhary D.K."/>
            <person name="Kim J."/>
        </authorList>
    </citation>
    <scope>NUCLEOTIDE SEQUENCE [LARGE SCALE GENOMIC DNA]</scope>
    <source>
        <strain evidence="1 2">KACC 19175</strain>
    </source>
</reference>
<evidence type="ECO:0000313" key="2">
    <source>
        <dbReference type="Proteomes" id="UP000599109"/>
    </source>
</evidence>
<evidence type="ECO:0000313" key="1">
    <source>
        <dbReference type="EMBL" id="MBL0390538.1"/>
    </source>
</evidence>
<organism evidence="1 2">
    <name type="scientific">Ramlibacter monticola</name>
    <dbReference type="NCBI Taxonomy" id="1926872"/>
    <lineage>
        <taxon>Bacteria</taxon>
        <taxon>Pseudomonadati</taxon>
        <taxon>Pseudomonadota</taxon>
        <taxon>Betaproteobacteria</taxon>
        <taxon>Burkholderiales</taxon>
        <taxon>Comamonadaceae</taxon>
        <taxon>Ramlibacter</taxon>
    </lineage>
</organism>
<dbReference type="InterPro" id="IPR006427">
    <property type="entry name" value="Portal_HK97"/>
</dbReference>
<protein>
    <submittedName>
        <fullName evidence="1">Phage portal protein</fullName>
    </submittedName>
</protein>
<gene>
    <name evidence="1" type="ORF">JJ685_05220</name>
</gene>
<dbReference type="AlphaFoldDB" id="A0A936YX88"/>